<dbReference type="EMBL" id="CP113088">
    <property type="protein sequence ID" value="WAC02028.1"/>
    <property type="molecule type" value="Genomic_DNA"/>
</dbReference>
<dbReference type="InterPro" id="IPR011256">
    <property type="entry name" value="Reg_factor_effector_dom_sf"/>
</dbReference>
<gene>
    <name evidence="1" type="ORF">N7U66_19820</name>
</gene>
<protein>
    <submittedName>
        <fullName evidence="1">Uncharacterized protein</fullName>
    </submittedName>
</protein>
<keyword evidence="2" id="KW-1185">Reference proteome</keyword>
<accession>A0A9E8SD41</accession>
<dbReference type="AlphaFoldDB" id="A0A9E8SD41"/>
<evidence type="ECO:0000313" key="2">
    <source>
        <dbReference type="Proteomes" id="UP001164705"/>
    </source>
</evidence>
<dbReference type="RefSeq" id="WP_267676626.1">
    <property type="nucleotide sequence ID" value="NZ_CP113088.1"/>
</dbReference>
<reference evidence="1" key="1">
    <citation type="submission" date="2022-11" db="EMBL/GenBank/DDBJ databases">
        <title>Lacinutrix neustonica HL-RS19T sp. nov., isolated from the surface microlayer sample of brackish Lake Shihwa.</title>
        <authorList>
            <person name="Choi J.Y."/>
            <person name="Hwang C.Y."/>
        </authorList>
    </citation>
    <scope>NUCLEOTIDE SEQUENCE</scope>
    <source>
        <strain evidence="1">HL-RS19</strain>
    </source>
</reference>
<dbReference type="KEGG" id="lnu:N7U66_19820"/>
<proteinExistence type="predicted"/>
<sequence>MIIKGVHHYIMNTYPKPQTITLQEKKLVGQSIDMSLIENKTFELFSDFMPKRRHIKNGLDTLIYEVLVYDSMTYFSEFNPNTLFKKWAAIEVSQYESIPRKHDLL</sequence>
<evidence type="ECO:0000313" key="1">
    <source>
        <dbReference type="EMBL" id="WAC02028.1"/>
    </source>
</evidence>
<name>A0A9E8SD41_9FLAO</name>
<dbReference type="Gene3D" id="3.20.80.10">
    <property type="entry name" value="Regulatory factor, effector binding domain"/>
    <property type="match status" value="1"/>
</dbReference>
<dbReference type="Proteomes" id="UP001164705">
    <property type="component" value="Chromosome"/>
</dbReference>
<organism evidence="1 2">
    <name type="scientific">Lacinutrix neustonica</name>
    <dbReference type="NCBI Taxonomy" id="2980107"/>
    <lineage>
        <taxon>Bacteria</taxon>
        <taxon>Pseudomonadati</taxon>
        <taxon>Bacteroidota</taxon>
        <taxon>Flavobacteriia</taxon>
        <taxon>Flavobacteriales</taxon>
        <taxon>Flavobacteriaceae</taxon>
        <taxon>Lacinutrix</taxon>
    </lineage>
</organism>